<keyword evidence="2" id="KW-0472">Membrane</keyword>
<evidence type="ECO:0000256" key="1">
    <source>
        <dbReference type="SAM" id="MobiDB-lite"/>
    </source>
</evidence>
<dbReference type="PANTHER" id="PTHR35340:SF5">
    <property type="entry name" value="ASST-DOMAIN-CONTAINING PROTEIN"/>
    <property type="match status" value="1"/>
</dbReference>
<protein>
    <recommendedName>
        <fullName evidence="6">ASST-domain-containing protein</fullName>
    </recommendedName>
</protein>
<keyword evidence="3" id="KW-0732">Signal</keyword>
<comment type="caution">
    <text evidence="4">The sequence shown here is derived from an EMBL/GenBank/DDBJ whole genome shotgun (WGS) entry which is preliminary data.</text>
</comment>
<organism evidence="4 5">
    <name type="scientific">Elsinoe australis</name>
    <dbReference type="NCBI Taxonomy" id="40998"/>
    <lineage>
        <taxon>Eukaryota</taxon>
        <taxon>Fungi</taxon>
        <taxon>Dikarya</taxon>
        <taxon>Ascomycota</taxon>
        <taxon>Pezizomycotina</taxon>
        <taxon>Dothideomycetes</taxon>
        <taxon>Dothideomycetidae</taxon>
        <taxon>Myriangiales</taxon>
        <taxon>Elsinoaceae</taxon>
        <taxon>Elsinoe</taxon>
    </lineage>
</organism>
<evidence type="ECO:0000256" key="2">
    <source>
        <dbReference type="SAM" id="Phobius"/>
    </source>
</evidence>
<keyword evidence="2" id="KW-0812">Transmembrane</keyword>
<feature type="chain" id="PRO_5020589690" description="ASST-domain-containing protein" evidence="3">
    <location>
        <begin position="22"/>
        <end position="685"/>
    </location>
</feature>
<keyword evidence="2" id="KW-1133">Transmembrane helix</keyword>
<dbReference type="PANTHER" id="PTHR35340">
    <property type="entry name" value="PQQ ENZYME REPEAT PROTEIN-RELATED"/>
    <property type="match status" value="1"/>
</dbReference>
<evidence type="ECO:0000313" key="4">
    <source>
        <dbReference type="EMBL" id="TKX24178.1"/>
    </source>
</evidence>
<sequence length="685" mass="78009">MYFLGASSVLFFFSLASHAVADYPPFNNSAEYMNGVWGNYSRQHFLSQPNIIAPVGNVITQPTDDVSPSKYIMWTPAGPYVPPTHPMMLDAKTLSPVWYGPRINPETLASTIQTCNNTDYITFWSGFGAGGWKKGSYYLLNNKYEMVYNVTGQGDITYADGHEFYLTQQCTGIFAAFQAYQTDLEWQNITNITGGGWLLDSYFQEVDIVTSEILFEWRASKFVNITDTYWNSSIYDEGFSEERGFDWFHINSIQKDHLGNYLVNSRHMHAMYYVSGATGNVIWRLGGKRNDWKDMSGGLATDFEWQHHARWLDDSLTRISVYDNHGTAMHLESGRPSRGIVLRLDYEKREVWLDHEYTATHHITAFREGSMQVLNDGPTPGNALVGYGFEPAWTEYSQNGTVIWDVTFSPLTLNRYSPDNYRVLKLNWTGAPDYMPNIAPGPPPDYEFVPERSSFDIRRIDEHGGNLTNNTAYFSWNGATEVRSWVVLASNETSDLSIASHFWAEVQKIGFEENVFMGNGSVYVTALAINCQDEVLGQTGVLDMRDFSMRDGLGRNSSGIYDTRNLTMEWQVYVAKQPKDSVFSRLRTKWHHVRVNYMHNASTPVAGGVSFVVVLGFLVLVAVPCWMYRHRRAGYGLLRTSEFEFADEFRRKKDDGGFKDEDSKRGGSESSGSFHDESDFDRRSR</sequence>
<feature type="transmembrane region" description="Helical" evidence="2">
    <location>
        <begin position="605"/>
        <end position="628"/>
    </location>
</feature>
<reference evidence="4 5" key="1">
    <citation type="submission" date="2018-02" db="EMBL/GenBank/DDBJ databases">
        <title>Draft genome sequences of Elsinoe sp., causing black scab on jojoba.</title>
        <authorList>
            <person name="Stodart B."/>
            <person name="Jeffress S."/>
            <person name="Ash G."/>
            <person name="Arun Chinnappa K."/>
        </authorList>
    </citation>
    <scope>NUCLEOTIDE SEQUENCE [LARGE SCALE GENOMIC DNA]</scope>
    <source>
        <strain evidence="4 5">Hillstone_2</strain>
    </source>
</reference>
<feature type="region of interest" description="Disordered" evidence="1">
    <location>
        <begin position="653"/>
        <end position="685"/>
    </location>
</feature>
<dbReference type="Pfam" id="PF14269">
    <property type="entry name" value="Arylsulfotran_2"/>
    <property type="match status" value="1"/>
</dbReference>
<accession>A0A4U7AZG9</accession>
<dbReference type="AlphaFoldDB" id="A0A4U7AZG9"/>
<name>A0A4U7AZG9_9PEZI</name>
<proteinExistence type="predicted"/>
<dbReference type="EMBL" id="PTQR01000046">
    <property type="protein sequence ID" value="TKX24178.1"/>
    <property type="molecule type" value="Genomic_DNA"/>
</dbReference>
<gene>
    <name evidence="4" type="ORF">C1H76_3589</name>
</gene>
<evidence type="ECO:0008006" key="6">
    <source>
        <dbReference type="Google" id="ProtNLM"/>
    </source>
</evidence>
<dbReference type="Proteomes" id="UP000308133">
    <property type="component" value="Unassembled WGS sequence"/>
</dbReference>
<feature type="compositionally biased region" description="Basic and acidic residues" evidence="1">
    <location>
        <begin position="674"/>
        <end position="685"/>
    </location>
</feature>
<evidence type="ECO:0000256" key="3">
    <source>
        <dbReference type="SAM" id="SignalP"/>
    </source>
</evidence>
<dbReference type="InterPro" id="IPR039535">
    <property type="entry name" value="ASST-like"/>
</dbReference>
<feature type="compositionally biased region" description="Basic and acidic residues" evidence="1">
    <location>
        <begin position="653"/>
        <end position="667"/>
    </location>
</feature>
<feature type="signal peptide" evidence="3">
    <location>
        <begin position="1"/>
        <end position="21"/>
    </location>
</feature>
<dbReference type="InterPro" id="IPR053143">
    <property type="entry name" value="Arylsulfate_ST"/>
</dbReference>
<evidence type="ECO:0000313" key="5">
    <source>
        <dbReference type="Proteomes" id="UP000308133"/>
    </source>
</evidence>